<dbReference type="PROSITE" id="PS50967">
    <property type="entry name" value="HRDC"/>
    <property type="match status" value="2"/>
</dbReference>
<proteinExistence type="predicted"/>
<dbReference type="InterPro" id="IPR002121">
    <property type="entry name" value="HRDC_dom"/>
</dbReference>
<evidence type="ECO:0000313" key="3">
    <source>
        <dbReference type="EMBL" id="NOJ83853.1"/>
    </source>
</evidence>
<dbReference type="PANTHER" id="PTHR47649">
    <property type="entry name" value="RIBONUCLEASE D"/>
    <property type="match status" value="1"/>
</dbReference>
<evidence type="ECO:0000256" key="1">
    <source>
        <dbReference type="SAM" id="MobiDB-lite"/>
    </source>
</evidence>
<dbReference type="PANTHER" id="PTHR47649:SF1">
    <property type="entry name" value="RIBONUCLEASE D"/>
    <property type="match status" value="1"/>
</dbReference>
<dbReference type="AlphaFoldDB" id="A0A7Y4IR17"/>
<dbReference type="GO" id="GO:0003676">
    <property type="term" value="F:nucleic acid binding"/>
    <property type="evidence" value="ECO:0007669"/>
    <property type="project" value="InterPro"/>
</dbReference>
<dbReference type="Proteomes" id="UP000533080">
    <property type="component" value="Unassembled WGS sequence"/>
</dbReference>
<accession>A0A7Y4IR17</accession>
<dbReference type="InterPro" id="IPR036397">
    <property type="entry name" value="RNaseH_sf"/>
</dbReference>
<dbReference type="SUPFAM" id="SSF47819">
    <property type="entry name" value="HRDC-like"/>
    <property type="match status" value="2"/>
</dbReference>
<feature type="domain" description="HRDC" evidence="2">
    <location>
        <begin position="311"/>
        <end position="389"/>
    </location>
</feature>
<dbReference type="InterPro" id="IPR044876">
    <property type="entry name" value="HRDC_dom_sf"/>
</dbReference>
<dbReference type="GO" id="GO:0000166">
    <property type="term" value="F:nucleotide binding"/>
    <property type="evidence" value="ECO:0007669"/>
    <property type="project" value="InterPro"/>
</dbReference>
<dbReference type="Pfam" id="PF00570">
    <property type="entry name" value="HRDC"/>
    <property type="match status" value="2"/>
</dbReference>
<dbReference type="InterPro" id="IPR010997">
    <property type="entry name" value="HRDC-like_sf"/>
</dbReference>
<dbReference type="GO" id="GO:0008408">
    <property type="term" value="F:3'-5' exonuclease activity"/>
    <property type="evidence" value="ECO:0007669"/>
    <property type="project" value="InterPro"/>
</dbReference>
<evidence type="ECO:0000313" key="4">
    <source>
        <dbReference type="Proteomes" id="UP000533080"/>
    </source>
</evidence>
<reference evidence="3 4" key="1">
    <citation type="submission" date="2020-05" db="EMBL/GenBank/DDBJ databases">
        <authorList>
            <person name="Whitworth D."/>
        </authorList>
    </citation>
    <scope>NUCLEOTIDE SEQUENCE [LARGE SCALE GENOMIC DNA]</scope>
    <source>
        <strain evidence="3 4">AM005</strain>
    </source>
</reference>
<evidence type="ECO:0000259" key="2">
    <source>
        <dbReference type="PROSITE" id="PS50967"/>
    </source>
</evidence>
<dbReference type="InterPro" id="IPR012337">
    <property type="entry name" value="RNaseH-like_sf"/>
</dbReference>
<name>A0A7Y4IR17_MYXXA</name>
<dbReference type="SMART" id="SM00474">
    <property type="entry name" value="35EXOc"/>
    <property type="match status" value="1"/>
</dbReference>
<dbReference type="Pfam" id="PF01612">
    <property type="entry name" value="DNA_pol_A_exo1"/>
    <property type="match status" value="1"/>
</dbReference>
<dbReference type="InterPro" id="IPR002562">
    <property type="entry name" value="3'-5'_exonuclease_dom"/>
</dbReference>
<dbReference type="CDD" id="cd06142">
    <property type="entry name" value="RNaseD_exo"/>
    <property type="match status" value="1"/>
</dbReference>
<dbReference type="SUPFAM" id="SSF53098">
    <property type="entry name" value="Ribonuclease H-like"/>
    <property type="match status" value="1"/>
</dbReference>
<dbReference type="SMART" id="SM00341">
    <property type="entry name" value="HRDC"/>
    <property type="match status" value="2"/>
</dbReference>
<dbReference type="Gene3D" id="3.30.420.10">
    <property type="entry name" value="Ribonuclease H-like superfamily/Ribonuclease H"/>
    <property type="match status" value="1"/>
</dbReference>
<comment type="caution">
    <text evidence="3">The sequence shown here is derived from an EMBL/GenBank/DDBJ whole genome shotgun (WGS) entry which is preliminary data.</text>
</comment>
<dbReference type="EMBL" id="JABFNT010000255">
    <property type="protein sequence ID" value="NOJ83853.1"/>
    <property type="molecule type" value="Genomic_DNA"/>
</dbReference>
<dbReference type="InterPro" id="IPR051086">
    <property type="entry name" value="RNase_D-like"/>
</dbReference>
<feature type="region of interest" description="Disordered" evidence="1">
    <location>
        <begin position="296"/>
        <end position="318"/>
    </location>
</feature>
<feature type="domain" description="HRDC" evidence="2">
    <location>
        <begin position="218"/>
        <end position="298"/>
    </location>
</feature>
<dbReference type="Gene3D" id="1.10.150.80">
    <property type="entry name" value="HRDC domain"/>
    <property type="match status" value="2"/>
</dbReference>
<protein>
    <submittedName>
        <fullName evidence="3">Ribonuclease D</fullName>
    </submittedName>
</protein>
<dbReference type="RefSeq" id="WP_171445542.1">
    <property type="nucleotide sequence ID" value="NZ_JABFNS010000201.1"/>
</dbReference>
<sequence>MPTYPQGAVDVVDASGEERATRTLEAAREIAVDLEADSMHAFRARLCFLQLATDDQVFLLDTLQPGVVPGMLAPLMADPSRTKFFHAAQGDLQFLAEVGVRVQGLFDTHRAATLLGWPKVGLADLARERLGVELPKEHQQSDFSIRPLPPGMREYIANDVRYLCELGRQVRDACREADILEEVLLDCVRLCDEAAARPDVGADFKPKLPRAGLNPTQMTLAHAIAHALHRKRLEWAEKDNVPMGRMLSNMALGDIAVKLPTNPKELARMAGVRGSFIRSHGEELLAVVRELLEKSRRGELAPEREAKGPKDANKRKREEALKTFRVEKATERKVTPSVVLTNPLMDALASQPPKDVEALTQVPYFGEKRVRLYGPALLELLAAYPVLNA</sequence>
<gene>
    <name evidence="3" type="ORF">HNV28_37030</name>
</gene>
<organism evidence="3 4">
    <name type="scientific">Myxococcus xanthus</name>
    <dbReference type="NCBI Taxonomy" id="34"/>
    <lineage>
        <taxon>Bacteria</taxon>
        <taxon>Pseudomonadati</taxon>
        <taxon>Myxococcota</taxon>
        <taxon>Myxococcia</taxon>
        <taxon>Myxococcales</taxon>
        <taxon>Cystobacterineae</taxon>
        <taxon>Myxococcaceae</taxon>
        <taxon>Myxococcus</taxon>
    </lineage>
</organism>
<dbReference type="GO" id="GO:0006139">
    <property type="term" value="P:nucleobase-containing compound metabolic process"/>
    <property type="evidence" value="ECO:0007669"/>
    <property type="project" value="InterPro"/>
</dbReference>